<comment type="caution">
    <text evidence="2">The sequence shown here is derived from an EMBL/GenBank/DDBJ whole genome shotgun (WGS) entry which is preliminary data.</text>
</comment>
<feature type="domain" description="HTH cro/C1-type" evidence="1">
    <location>
        <begin position="16"/>
        <end position="69"/>
    </location>
</feature>
<dbReference type="InterPro" id="IPR010982">
    <property type="entry name" value="Lambda_DNA-bd_dom_sf"/>
</dbReference>
<dbReference type="InterPro" id="IPR043917">
    <property type="entry name" value="DUF5753"/>
</dbReference>
<protein>
    <submittedName>
        <fullName evidence="2">Transcriptional regulator</fullName>
    </submittedName>
</protein>
<dbReference type="Proteomes" id="UP000215199">
    <property type="component" value="Unassembled WGS sequence"/>
</dbReference>
<accession>A0A229SS25</accession>
<dbReference type="AlphaFoldDB" id="A0A229SS25"/>
<dbReference type="SUPFAM" id="SSF47413">
    <property type="entry name" value="lambda repressor-like DNA-binding domains"/>
    <property type="match status" value="1"/>
</dbReference>
<dbReference type="RefSeq" id="WP_093952401.1">
    <property type="nucleotide sequence ID" value="NZ_NMUL01000045.1"/>
</dbReference>
<evidence type="ECO:0000313" key="2">
    <source>
        <dbReference type="EMBL" id="OXM61673.1"/>
    </source>
</evidence>
<gene>
    <name evidence="2" type="ORF">CF165_37835</name>
</gene>
<dbReference type="EMBL" id="NMUL01000045">
    <property type="protein sequence ID" value="OXM61673.1"/>
    <property type="molecule type" value="Genomic_DNA"/>
</dbReference>
<reference evidence="3" key="1">
    <citation type="submission" date="2017-07" db="EMBL/GenBank/DDBJ databases">
        <title>Comparative genome mining reveals phylogenetic distribution patterns of secondary metabolites in Amycolatopsis.</title>
        <authorList>
            <person name="Adamek M."/>
            <person name="Alanjary M."/>
            <person name="Sales-Ortells H."/>
            <person name="Goodfellow M."/>
            <person name="Bull A.T."/>
            <person name="Kalinowski J."/>
            <person name="Ziemert N."/>
        </authorList>
    </citation>
    <scope>NUCLEOTIDE SEQUENCE [LARGE SCALE GENOMIC DNA]</scope>
    <source>
        <strain evidence="3">H5</strain>
    </source>
</reference>
<dbReference type="GO" id="GO:0003677">
    <property type="term" value="F:DNA binding"/>
    <property type="evidence" value="ECO:0007669"/>
    <property type="project" value="InterPro"/>
</dbReference>
<dbReference type="PROSITE" id="PS50943">
    <property type="entry name" value="HTH_CROC1"/>
    <property type="match status" value="1"/>
</dbReference>
<dbReference type="Gene3D" id="1.10.260.40">
    <property type="entry name" value="lambda repressor-like DNA-binding domains"/>
    <property type="match status" value="1"/>
</dbReference>
<evidence type="ECO:0000259" key="1">
    <source>
        <dbReference type="PROSITE" id="PS50943"/>
    </source>
</evidence>
<sequence>MTEKSTVRTREMAFELKSQREQKEMSLREVARRADWSASKVSAWENGRRISPIEAAIYLAHCGTKAAERARLLELTKPPGDLYWVRPYFDKLVDPMKSLIIQENLASAIISHSPTAIPGMLQTEDYVKELHELTGRYTADRLKILVQARVDRQQLLQRRNPPRCTYFVYERSLRTVVRDPALMHEQLQYLVLSTNLPHCTIRVLPDSAPPYHLVGSRFTILEFAEHPPVVYEETYAAGLFIDDRIAVEAFYVLATRLEQAALSEGESRAMLVRLAEEFEHMKE</sequence>
<organism evidence="2 3">
    <name type="scientific">Amycolatopsis vastitatis</name>
    <dbReference type="NCBI Taxonomy" id="1905142"/>
    <lineage>
        <taxon>Bacteria</taxon>
        <taxon>Bacillati</taxon>
        <taxon>Actinomycetota</taxon>
        <taxon>Actinomycetes</taxon>
        <taxon>Pseudonocardiales</taxon>
        <taxon>Pseudonocardiaceae</taxon>
        <taxon>Amycolatopsis</taxon>
    </lineage>
</organism>
<dbReference type="CDD" id="cd00093">
    <property type="entry name" value="HTH_XRE"/>
    <property type="match status" value="1"/>
</dbReference>
<dbReference type="Pfam" id="PF13560">
    <property type="entry name" value="HTH_31"/>
    <property type="match status" value="1"/>
</dbReference>
<dbReference type="OrthoDB" id="3672921at2"/>
<dbReference type="InterPro" id="IPR001387">
    <property type="entry name" value="Cro/C1-type_HTH"/>
</dbReference>
<dbReference type="SMART" id="SM00530">
    <property type="entry name" value="HTH_XRE"/>
    <property type="match status" value="1"/>
</dbReference>
<name>A0A229SS25_9PSEU</name>
<evidence type="ECO:0000313" key="3">
    <source>
        <dbReference type="Proteomes" id="UP000215199"/>
    </source>
</evidence>
<keyword evidence="3" id="KW-1185">Reference proteome</keyword>
<proteinExistence type="predicted"/>
<dbReference type="Pfam" id="PF19054">
    <property type="entry name" value="DUF5753"/>
    <property type="match status" value="1"/>
</dbReference>